<evidence type="ECO:0000256" key="15">
    <source>
        <dbReference type="ARBA" id="ARBA00078363"/>
    </source>
</evidence>
<evidence type="ECO:0000256" key="7">
    <source>
        <dbReference type="ARBA" id="ARBA00022679"/>
    </source>
</evidence>
<keyword evidence="8" id="KW-0479">Metal-binding</keyword>
<keyword evidence="10" id="KW-0862">Zinc</keyword>
<accession>A0A6V7GWP9</accession>
<evidence type="ECO:0000313" key="18">
    <source>
        <dbReference type="Proteomes" id="UP000752696"/>
    </source>
</evidence>
<sequence>MPPQLAKQKHARYFQRLLQIMPNSYAAEFDCSRLAVAFFAISGLDVLNCLNDLGEETKLDAINWIYRLQVTGAGPRSGFQPSTTIPKDTPKYQCGHLAMTYVGLVTLLILGDDLSRVDKKSIIEGMRACQNPDGSFTAVIIGCESDMRFLYCACCISIILNDWSGIDKTKAIDYILRSISYDGAMGQGPGLESHGGSTFCAVASLFLMNELHNVLTNDQLNRLKRWCLMRQDSGFHGRPGKSSDTCYSFWVGATLQMLDVNKLSDPEENRAFLLETQDNVVGGFGKFVDCLPDPLHTYLGLCGLSLLGEAGLCIMNAALNTSDRAYKHLLKIHEFLQSYKVFATTEYHIKRTELKYKGKLMFFVSYYGSYLYSSHRFSVPRTVILKTSINENIMILKYVINCSVLMKTLVEHVSKAHTGYKRKPNSII</sequence>
<evidence type="ECO:0000256" key="9">
    <source>
        <dbReference type="ARBA" id="ARBA00022737"/>
    </source>
</evidence>
<keyword evidence="9" id="KW-0677">Repeat</keyword>
<dbReference type="InterPro" id="IPR008930">
    <property type="entry name" value="Terpenoid_cyclase/PrenylTrfase"/>
</dbReference>
<evidence type="ECO:0000256" key="11">
    <source>
        <dbReference type="ARBA" id="ARBA00022842"/>
    </source>
</evidence>
<evidence type="ECO:0000256" key="10">
    <source>
        <dbReference type="ARBA" id="ARBA00022833"/>
    </source>
</evidence>
<dbReference type="EC" id="2.5.1.59" evidence="4"/>
<evidence type="ECO:0000256" key="14">
    <source>
        <dbReference type="ARBA" id="ARBA00065714"/>
    </source>
</evidence>
<evidence type="ECO:0000256" key="12">
    <source>
        <dbReference type="ARBA" id="ARBA00031713"/>
    </source>
</evidence>
<dbReference type="GO" id="GO:0004662">
    <property type="term" value="F:CAAX-protein geranylgeranyltransferase activity"/>
    <property type="evidence" value="ECO:0007669"/>
    <property type="project" value="UniProtKB-EC"/>
</dbReference>
<organism evidence="17 18">
    <name type="scientific">Heterotrigona itama</name>
    <dbReference type="NCBI Taxonomy" id="395501"/>
    <lineage>
        <taxon>Eukaryota</taxon>
        <taxon>Metazoa</taxon>
        <taxon>Ecdysozoa</taxon>
        <taxon>Arthropoda</taxon>
        <taxon>Hexapoda</taxon>
        <taxon>Insecta</taxon>
        <taxon>Pterygota</taxon>
        <taxon>Neoptera</taxon>
        <taxon>Endopterygota</taxon>
        <taxon>Hymenoptera</taxon>
        <taxon>Apocrita</taxon>
        <taxon>Aculeata</taxon>
        <taxon>Apoidea</taxon>
        <taxon>Anthophila</taxon>
        <taxon>Apidae</taxon>
        <taxon>Heterotrigona</taxon>
    </lineage>
</organism>
<dbReference type="FunFam" id="1.50.10.20:FF:000005">
    <property type="entry name" value="Geranylgeranyl transferase type-1 subunit beta"/>
    <property type="match status" value="1"/>
</dbReference>
<keyword evidence="7" id="KW-0808">Transferase</keyword>
<comment type="similarity">
    <text evidence="3">Belongs to the protein prenyltransferase subunit beta family.</text>
</comment>
<dbReference type="Proteomes" id="UP000752696">
    <property type="component" value="Unassembled WGS sequence"/>
</dbReference>
<comment type="cofactor">
    <cofactor evidence="1">
        <name>Mg(2+)</name>
        <dbReference type="ChEBI" id="CHEBI:18420"/>
    </cofactor>
</comment>
<dbReference type="PANTHER" id="PTHR11774:SF4">
    <property type="entry name" value="GERANYLGERANYL TRANSFERASE TYPE-1 SUBUNIT BETA"/>
    <property type="match status" value="1"/>
</dbReference>
<evidence type="ECO:0000256" key="1">
    <source>
        <dbReference type="ARBA" id="ARBA00001946"/>
    </source>
</evidence>
<feature type="domain" description="Prenyltransferase alpha-alpha toroid" evidence="16">
    <location>
        <begin position="5"/>
        <end position="320"/>
    </location>
</feature>
<dbReference type="InterPro" id="IPR045089">
    <property type="entry name" value="PGGT1B-like"/>
</dbReference>
<comment type="caution">
    <text evidence="17">The sequence shown here is derived from an EMBL/GenBank/DDBJ whole genome shotgun (WGS) entry which is preliminary data.</text>
</comment>
<evidence type="ECO:0000313" key="17">
    <source>
        <dbReference type="EMBL" id="CAD1469666.1"/>
    </source>
</evidence>
<dbReference type="Gene3D" id="1.50.10.20">
    <property type="match status" value="1"/>
</dbReference>
<evidence type="ECO:0000256" key="4">
    <source>
        <dbReference type="ARBA" id="ARBA00012700"/>
    </source>
</evidence>
<dbReference type="EMBL" id="CAJDYZ010002719">
    <property type="protein sequence ID" value="CAD1469666.1"/>
    <property type="molecule type" value="Genomic_DNA"/>
</dbReference>
<dbReference type="Pfam" id="PF00432">
    <property type="entry name" value="Prenyltrans"/>
    <property type="match status" value="1"/>
</dbReference>
<evidence type="ECO:0000256" key="2">
    <source>
        <dbReference type="ARBA" id="ARBA00001947"/>
    </source>
</evidence>
<dbReference type="PANTHER" id="PTHR11774">
    <property type="entry name" value="GERANYLGERANYL TRANSFERASE TYPE BETA SUBUNIT"/>
    <property type="match status" value="1"/>
</dbReference>
<protein>
    <recommendedName>
        <fullName evidence="5">Geranylgeranyl transferase type-1 subunit beta</fullName>
        <ecNumber evidence="4">2.5.1.59</ecNumber>
    </recommendedName>
    <alternativeName>
        <fullName evidence="12">Geranylgeranyl transferase type I subunit beta</fullName>
    </alternativeName>
    <alternativeName>
        <fullName evidence="15">Type I protein geranyl-geranyltransferase subunit beta</fullName>
    </alternativeName>
</protein>
<comment type="subunit">
    <text evidence="14">Heterodimer of FNTA and PGGT1B. PGGT1B mediates interaction with substrate peptides.</text>
</comment>
<evidence type="ECO:0000256" key="5">
    <source>
        <dbReference type="ARBA" id="ARBA00020603"/>
    </source>
</evidence>
<proteinExistence type="inferred from homology"/>
<dbReference type="GO" id="GO:0046872">
    <property type="term" value="F:metal ion binding"/>
    <property type="evidence" value="ECO:0007669"/>
    <property type="project" value="UniProtKB-KW"/>
</dbReference>
<reference evidence="17" key="1">
    <citation type="submission" date="2020-07" db="EMBL/GenBank/DDBJ databases">
        <authorList>
            <person name="Nazaruddin N."/>
        </authorList>
    </citation>
    <scope>NUCLEOTIDE SEQUENCE</scope>
</reference>
<dbReference type="InterPro" id="IPR041960">
    <property type="entry name" value="GGTase_I_beta"/>
</dbReference>
<dbReference type="SUPFAM" id="SSF48239">
    <property type="entry name" value="Terpenoid cyclases/Protein prenyltransferases"/>
    <property type="match status" value="1"/>
</dbReference>
<dbReference type="CDD" id="cd02895">
    <property type="entry name" value="GGTase-I"/>
    <property type="match status" value="1"/>
</dbReference>
<keyword evidence="18" id="KW-1185">Reference proteome</keyword>
<dbReference type="AlphaFoldDB" id="A0A6V7GWP9"/>
<name>A0A6V7GWP9_9HYME</name>
<gene>
    <name evidence="17" type="ORF">MHI_LOCUS141266</name>
</gene>
<evidence type="ECO:0000256" key="13">
    <source>
        <dbReference type="ARBA" id="ARBA00050428"/>
    </source>
</evidence>
<keyword evidence="6" id="KW-0637">Prenyltransferase</keyword>
<comment type="cofactor">
    <cofactor evidence="2">
        <name>Zn(2+)</name>
        <dbReference type="ChEBI" id="CHEBI:29105"/>
    </cofactor>
</comment>
<keyword evidence="11" id="KW-0460">Magnesium</keyword>
<dbReference type="InterPro" id="IPR001330">
    <property type="entry name" value="Prenyltrans"/>
</dbReference>
<evidence type="ECO:0000256" key="8">
    <source>
        <dbReference type="ARBA" id="ARBA00022723"/>
    </source>
</evidence>
<evidence type="ECO:0000256" key="6">
    <source>
        <dbReference type="ARBA" id="ARBA00022602"/>
    </source>
</evidence>
<evidence type="ECO:0000259" key="16">
    <source>
        <dbReference type="Pfam" id="PF00432"/>
    </source>
</evidence>
<dbReference type="OrthoDB" id="24893at2759"/>
<evidence type="ECO:0000256" key="3">
    <source>
        <dbReference type="ARBA" id="ARBA00010497"/>
    </source>
</evidence>
<dbReference type="GO" id="GO:0005953">
    <property type="term" value="C:CAAX-protein geranylgeranyltransferase complex"/>
    <property type="evidence" value="ECO:0007669"/>
    <property type="project" value="InterPro"/>
</dbReference>
<comment type="catalytic activity">
    <reaction evidence="13">
        <text>geranylgeranyl diphosphate + L-cysteinyl-[protein] = S-geranylgeranyl-L-cysteinyl-[protein] + diphosphate</text>
        <dbReference type="Rhea" id="RHEA:21240"/>
        <dbReference type="Rhea" id="RHEA-COMP:10131"/>
        <dbReference type="Rhea" id="RHEA-COMP:11537"/>
        <dbReference type="ChEBI" id="CHEBI:29950"/>
        <dbReference type="ChEBI" id="CHEBI:33019"/>
        <dbReference type="ChEBI" id="CHEBI:57533"/>
        <dbReference type="ChEBI" id="CHEBI:86021"/>
        <dbReference type="EC" id="2.5.1.59"/>
    </reaction>
</comment>